<feature type="region of interest" description="Disordered" evidence="1">
    <location>
        <begin position="634"/>
        <end position="659"/>
    </location>
</feature>
<organism evidence="2">
    <name type="scientific">viral metagenome</name>
    <dbReference type="NCBI Taxonomy" id="1070528"/>
    <lineage>
        <taxon>unclassified sequences</taxon>
        <taxon>metagenomes</taxon>
        <taxon>organismal metagenomes</taxon>
    </lineage>
</organism>
<dbReference type="EMBL" id="MN739485">
    <property type="protein sequence ID" value="QHT07711.1"/>
    <property type="molecule type" value="Genomic_DNA"/>
</dbReference>
<feature type="compositionally biased region" description="Acidic residues" evidence="1">
    <location>
        <begin position="642"/>
        <end position="659"/>
    </location>
</feature>
<sequence>MVELCSNLSDERMVIVNRWYDLSKHDKYIFVDQKGTLKEKDFKTEGTDKIHFSKTSIYMDDNIKTLRHKLSKEINVPDNEIFLFTAIPIISQRKETIFQSFLDKVFSNRSQIFTRDFNMYFQDTFNITNKDSNEKYPIKFKEDTEVIVRSDINIQKKVLKEIKQINVCLSFELLNSKKSSIPFIMNPYNALSNEDRVMYKRNIIYDFNDLKDLYSFQVPKDLEIHMVIKDDISSFGGKYFTAKKDLVYDLYFPSEVITINDKKSKLINEIDVMKKNINIYDFKKLSENNLCFVTFCKFINTDKSSINIRRLFNTFKTRLDIPFTTMKTKRKDFYYRLYKHNLHDLVERPMFYKWIENERKSIVSRKNDQFTMKIRFKDTKAYASIVIRENGEYTFGINLTGLQIPFSELLTFMSELNQGVLKDIGVAPMVINQNLLIEDLKMTTMVTTKTPLRSISNLKKSFDNNPFFNMIRGSKDDNSFLLRYKRVSEFSKMDNISAFISNKIHLPPTELISEMMNEFSLDEDTATTEYNEKKDTIKLKMINENGKSKYVAKYNEGVIVEVKIVNQNQFQVNVNRMTNPLYHNNIIRTLILLSSQLNIGFDLLINQSVRKALEDYEDDSSETNEDITLGILNDMLDKNDDNNDAGDDDDDDNEEDDNESIASFDSLMEDDEDIPIIDEDIEIKKPTEEYITLINKDVTENIKPEEYTNLSKSELRKYSSRFILNQLKSADKDLFLPDYATRCPIIDKKMPVVLNKVEKMRIDANHKDSYSGFIKTGSTEELKHKNYFICPMVWCPISRTSITYEELKKNKGKCPPPYEETPISFHKEGIKKKEGDYYKYPYLMNKTFHKDGKQMVCCGYKKNDDVLFDEDEEEFIDKTQRDSSKEKAEEYKKDRYIKRSAHIPIEEDRLSTLPYDLHTLMNPNTPIDECSGFRNDKKNGCFLRRGLNNDAVLYNNQKFLQALQKTVQNPQINSIKSFVQHIVDQLTLFEYIQLNGGYTLKTFMKKDPTLFETFRLNFLANKEYIQRMNLKDIQAFLEANEELQNNGSYIEQIVQREFLIYCSWINFKNYIKDHSVNKDPETILDLMNMKSVNSKGIQYIIIDMDNEDMIYMLCPKYIKRCFDKNKPFIVLLKIQNHYEQLIKYTNDNKLFNPFQGTDITTEVLVNLYTNNCECTQSIIHTIPNEHDLVIDYSLQIIGSYDSENKRFSRLSKYETIQNISNMKHKIRYVETIQHKDIDSVKVLEDLKLFVGYEEKDKRVKKLHKYLKNERKYKNYLKEVFDKKNNSTSFRKKYILIIHELNPLSEDIKVEDMNALLVEHLGENDFSLRASLEIIKKSLDVIENMMYEEPIIDQQNEYLFDKMDMLESTVLDSYDKSNNPYKVYNNSLEDLIEQYTVQNPSLTPKPNPLVITLFKVTPDEIYRKNLLEQNMKGLELSIRDTFDQILIDRFKLQAFTIDTKNKEASFWMTLNGMNKSNQSMNDPAYKWGVLEIVHIVKQLNSGLILLSKTKSDPLDNQLKIVNNIEILIHHPDQYMIIVYRKKTNSFHFVMNINSQTLIHRRENLSEKMNMYIDKRNVPPKSSHKKFLNEYYNAIG</sequence>
<proteinExistence type="predicted"/>
<protein>
    <submittedName>
        <fullName evidence="2">Uncharacterized protein</fullName>
    </submittedName>
</protein>
<evidence type="ECO:0000256" key="1">
    <source>
        <dbReference type="SAM" id="MobiDB-lite"/>
    </source>
</evidence>
<evidence type="ECO:0000313" key="2">
    <source>
        <dbReference type="EMBL" id="QHT07711.1"/>
    </source>
</evidence>
<accession>A0A6C0CTD3</accession>
<reference evidence="2" key="1">
    <citation type="journal article" date="2020" name="Nature">
        <title>Giant virus diversity and host interactions through global metagenomics.</title>
        <authorList>
            <person name="Schulz F."/>
            <person name="Roux S."/>
            <person name="Paez-Espino D."/>
            <person name="Jungbluth S."/>
            <person name="Walsh D.A."/>
            <person name="Denef V.J."/>
            <person name="McMahon K.D."/>
            <person name="Konstantinidis K.T."/>
            <person name="Eloe-Fadrosh E.A."/>
            <person name="Kyrpides N.C."/>
            <person name="Woyke T."/>
        </authorList>
    </citation>
    <scope>NUCLEOTIDE SEQUENCE</scope>
    <source>
        <strain evidence="2">GVMAG-M-3300021964-36</strain>
    </source>
</reference>
<name>A0A6C0CTD3_9ZZZZ</name>